<accession>A0A5C8J7J1</accession>
<gene>
    <name evidence="6" type="ORF">FVR03_19355</name>
</gene>
<name>A0A5C8J7J1_9BACT</name>
<comment type="caution">
    <text evidence="6">The sequence shown here is derived from an EMBL/GenBank/DDBJ whole genome shotgun (WGS) entry which is preliminary data.</text>
</comment>
<evidence type="ECO:0000256" key="2">
    <source>
        <dbReference type="ARBA" id="ARBA00023136"/>
    </source>
</evidence>
<feature type="chain" id="PRO_5022771937" evidence="4">
    <location>
        <begin position="23"/>
        <end position="810"/>
    </location>
</feature>
<keyword evidence="3" id="KW-0998">Cell outer membrane</keyword>
<evidence type="ECO:0000256" key="4">
    <source>
        <dbReference type="SAM" id="SignalP"/>
    </source>
</evidence>
<dbReference type="SUPFAM" id="SSF49464">
    <property type="entry name" value="Carboxypeptidase regulatory domain-like"/>
    <property type="match status" value="1"/>
</dbReference>
<comment type="subcellular location">
    <subcellularLocation>
        <location evidence="1">Cell outer membrane</location>
    </subcellularLocation>
</comment>
<sequence>MKKFYLFLLAFLLVNVYISCFAQSGGMLTGTVLDDKKEGVGFANVSVLNASTAAVVTGAVADMDGHFQIKSPAKGTYLLQISGLGFATYKTPTFEVSEESFSKKFGEVYLKSDAKVLQEVNVQALRPTIVTHPDKMVVSVEGTAMAEGSTAYEVLAKSPGVWVDQDGNIQLNGKSGVQIMINGKQTYMSGKDLQNLLQSMSAENLKDLEIITSPSARFDAAGASGVININLKKNALYGVNGSVYSGYRYNGQHTYTAGGNLNYKYGKWSSTASLDVARRINYRDIYMGRIFNKAGESFYFDQNGYEETKRFAPALRIGTDYDINDNHSIGFTTYLAHTNYDGFFNTDSYLRESDPANDLFVQAFNNNSDISNNGTFNLHYTGKLDSVGTTLAADLDYVILNSKDLGSFRNIYQEINTNAPATSDRLRSQNPNSYNIYSAKVDFTKTLWKNVKLETGAKASHVISDNQILFYQNAGESETLDPNRSNHFIYKENIFAAYTSFTTKFGKKWSVQAGLRAEQTQTEGFSKTTNQTTDRNYFDLFPTLFVQQEVSEAYKVGYKVNRRINRPYYSALNPFIFYLDPYTWSEGNPYLRPQYTNTFEITQTLKDNYTLVLSYGVTKDYMAEVPMQYSPEVTVFQQQNVENMKSAGATLILPVKVWDKWQINNTINGFYQEFLKTIDDRPVKNDQLTFMLQSNHNIELPWGLKMEVNGGYQGPAVYGLYSIKANWWLDSGLKRSFMNDKLSVALNFTDIFRTRELLIDSNINGNFNTINQYQGIQSVRLNLRYNFNKGTKFDAKSRNTNLDELNRTGN</sequence>
<dbReference type="Gene3D" id="2.60.40.1120">
    <property type="entry name" value="Carboxypeptidase-like, regulatory domain"/>
    <property type="match status" value="1"/>
</dbReference>
<evidence type="ECO:0000259" key="5">
    <source>
        <dbReference type="Pfam" id="PF14905"/>
    </source>
</evidence>
<dbReference type="Gene3D" id="2.170.130.10">
    <property type="entry name" value="TonB-dependent receptor, plug domain"/>
    <property type="match status" value="1"/>
</dbReference>
<dbReference type="GO" id="GO:0009279">
    <property type="term" value="C:cell outer membrane"/>
    <property type="evidence" value="ECO:0007669"/>
    <property type="project" value="UniProtKB-SubCell"/>
</dbReference>
<dbReference type="Pfam" id="PF14905">
    <property type="entry name" value="OMP_b-brl_3"/>
    <property type="match status" value="1"/>
</dbReference>
<dbReference type="PANTHER" id="PTHR40980:SF4">
    <property type="entry name" value="TONB-DEPENDENT RECEPTOR-LIKE BETA-BARREL DOMAIN-CONTAINING PROTEIN"/>
    <property type="match status" value="1"/>
</dbReference>
<dbReference type="PANTHER" id="PTHR40980">
    <property type="entry name" value="PLUG DOMAIN-CONTAINING PROTEIN"/>
    <property type="match status" value="1"/>
</dbReference>
<keyword evidence="2" id="KW-0472">Membrane</keyword>
<dbReference type="SUPFAM" id="SSF56935">
    <property type="entry name" value="Porins"/>
    <property type="match status" value="1"/>
</dbReference>
<reference evidence="6 7" key="1">
    <citation type="submission" date="2019-08" db="EMBL/GenBank/DDBJ databases">
        <authorList>
            <person name="Shi S."/>
        </authorList>
    </citation>
    <scope>NUCLEOTIDE SEQUENCE [LARGE SCALE GENOMIC DNA]</scope>
    <source>
        <strain evidence="6 7">GY10130</strain>
    </source>
</reference>
<dbReference type="RefSeq" id="WP_147923421.1">
    <property type="nucleotide sequence ID" value="NZ_VRTY01000095.1"/>
</dbReference>
<feature type="signal peptide" evidence="4">
    <location>
        <begin position="1"/>
        <end position="22"/>
    </location>
</feature>
<dbReference type="InterPro" id="IPR041700">
    <property type="entry name" value="OMP_b-brl_3"/>
</dbReference>
<evidence type="ECO:0000256" key="3">
    <source>
        <dbReference type="ARBA" id="ARBA00023237"/>
    </source>
</evidence>
<keyword evidence="4" id="KW-0732">Signal</keyword>
<dbReference type="Gene3D" id="2.40.170.20">
    <property type="entry name" value="TonB-dependent receptor, beta-barrel domain"/>
    <property type="match status" value="1"/>
</dbReference>
<dbReference type="Proteomes" id="UP000321926">
    <property type="component" value="Unassembled WGS sequence"/>
</dbReference>
<dbReference type="InterPro" id="IPR036942">
    <property type="entry name" value="Beta-barrel_TonB_sf"/>
</dbReference>
<protein>
    <submittedName>
        <fullName evidence="6">Outer membrane beta-barrel protein</fullName>
    </submittedName>
</protein>
<organism evidence="6 7">
    <name type="scientific">Pontibacter qinzhouensis</name>
    <dbReference type="NCBI Taxonomy" id="2603253"/>
    <lineage>
        <taxon>Bacteria</taxon>
        <taxon>Pseudomonadati</taxon>
        <taxon>Bacteroidota</taxon>
        <taxon>Cytophagia</taxon>
        <taxon>Cytophagales</taxon>
        <taxon>Hymenobacteraceae</taxon>
        <taxon>Pontibacter</taxon>
    </lineage>
</organism>
<dbReference type="AlphaFoldDB" id="A0A5C8J7J1"/>
<feature type="domain" description="Outer membrane protein beta-barrel" evidence="5">
    <location>
        <begin position="383"/>
        <end position="785"/>
    </location>
</feature>
<dbReference type="Pfam" id="PF13620">
    <property type="entry name" value="CarboxypepD_reg"/>
    <property type="match status" value="1"/>
</dbReference>
<proteinExistence type="predicted"/>
<dbReference type="OrthoDB" id="905812at2"/>
<evidence type="ECO:0000313" key="7">
    <source>
        <dbReference type="Proteomes" id="UP000321926"/>
    </source>
</evidence>
<keyword evidence="7" id="KW-1185">Reference proteome</keyword>
<dbReference type="InterPro" id="IPR008969">
    <property type="entry name" value="CarboxyPept-like_regulatory"/>
</dbReference>
<dbReference type="InterPro" id="IPR037066">
    <property type="entry name" value="Plug_dom_sf"/>
</dbReference>
<dbReference type="EMBL" id="VRTY01000095">
    <property type="protein sequence ID" value="TXK33246.1"/>
    <property type="molecule type" value="Genomic_DNA"/>
</dbReference>
<evidence type="ECO:0000313" key="6">
    <source>
        <dbReference type="EMBL" id="TXK33246.1"/>
    </source>
</evidence>
<evidence type="ECO:0000256" key="1">
    <source>
        <dbReference type="ARBA" id="ARBA00004442"/>
    </source>
</evidence>